<name>A0A9W9HEV2_9EURO</name>
<gene>
    <name evidence="1" type="ORF">N7515_000095</name>
</gene>
<dbReference type="OrthoDB" id="4360026at2759"/>
<protein>
    <submittedName>
        <fullName evidence="1">Uncharacterized protein</fullName>
    </submittedName>
</protein>
<organism evidence="1 2">
    <name type="scientific">Penicillium bovifimosum</name>
    <dbReference type="NCBI Taxonomy" id="126998"/>
    <lineage>
        <taxon>Eukaryota</taxon>
        <taxon>Fungi</taxon>
        <taxon>Dikarya</taxon>
        <taxon>Ascomycota</taxon>
        <taxon>Pezizomycotina</taxon>
        <taxon>Eurotiomycetes</taxon>
        <taxon>Eurotiomycetidae</taxon>
        <taxon>Eurotiales</taxon>
        <taxon>Aspergillaceae</taxon>
        <taxon>Penicillium</taxon>
    </lineage>
</organism>
<sequence length="530" mass="60959">METFNHINLRIRKVKNEDLLKAIRGEKIPRALADKHTRQCVIRGIRYHYGFGTELRGLLPEFNRALNARCIMSNEIPDMNPDFPEDFPYCIWHPETASEATYRELAQRYPHMKYLVGRACAVAGYADLFLELDLLPECHIAEEARESGSLQIYDAIMKSAVKYNAMNDYTLEIFAPVPGNLNGDTCIRAWLDIRYGIAKGPTTNYLGIHWAMDERDCCITEDRRLNEYDTHPGFLDTPFEINGEEVLSLLYNPLPNDLPTLHKDLLILVAAFYGDIDRYVRLRRPCIVSTEYVRLVRGIYNNTMFAKWLPLQTDKRYNSSLLKAAITARFIMNGDLSRITPETPIDELPYCIWYPTIPRESVLKELHRRRPDMRPAIARACILANYKDTYDLLDVDPDTIIMQDARDSPNPHYLQDMEAKIPQRGCKSRKDDVPRRFEMFEHPADSLSCKFGDECVQSDEDGIVYNGVVANFGRLQLGLSVPDTFTEMRSTWTGTTNPLPGEAQPLKSTFMRLGERSLWAAILCTFHYAE</sequence>
<proteinExistence type="predicted"/>
<dbReference type="EMBL" id="JAPQKL010000001">
    <property type="protein sequence ID" value="KAJ5145531.1"/>
    <property type="molecule type" value="Genomic_DNA"/>
</dbReference>
<dbReference type="GeneID" id="81400009"/>
<evidence type="ECO:0000313" key="2">
    <source>
        <dbReference type="Proteomes" id="UP001149079"/>
    </source>
</evidence>
<keyword evidence="2" id="KW-1185">Reference proteome</keyword>
<reference evidence="1" key="2">
    <citation type="journal article" date="2023" name="IMA Fungus">
        <title>Comparative genomic study of the Penicillium genus elucidates a diverse pangenome and 15 lateral gene transfer events.</title>
        <authorList>
            <person name="Petersen C."/>
            <person name="Sorensen T."/>
            <person name="Nielsen M.R."/>
            <person name="Sondergaard T.E."/>
            <person name="Sorensen J.L."/>
            <person name="Fitzpatrick D.A."/>
            <person name="Frisvad J.C."/>
            <person name="Nielsen K.L."/>
        </authorList>
    </citation>
    <scope>NUCLEOTIDE SEQUENCE</scope>
    <source>
        <strain evidence="1">IBT 22155</strain>
    </source>
</reference>
<dbReference type="RefSeq" id="XP_056526005.1">
    <property type="nucleotide sequence ID" value="XM_056660839.1"/>
</dbReference>
<accession>A0A9W9HEV2</accession>
<comment type="caution">
    <text evidence="1">The sequence shown here is derived from an EMBL/GenBank/DDBJ whole genome shotgun (WGS) entry which is preliminary data.</text>
</comment>
<dbReference type="Proteomes" id="UP001149079">
    <property type="component" value="Unassembled WGS sequence"/>
</dbReference>
<reference evidence="1" key="1">
    <citation type="submission" date="2022-11" db="EMBL/GenBank/DDBJ databases">
        <authorList>
            <person name="Petersen C."/>
        </authorList>
    </citation>
    <scope>NUCLEOTIDE SEQUENCE</scope>
    <source>
        <strain evidence="1">IBT 22155</strain>
    </source>
</reference>
<dbReference type="AlphaFoldDB" id="A0A9W9HEV2"/>
<evidence type="ECO:0000313" key="1">
    <source>
        <dbReference type="EMBL" id="KAJ5145531.1"/>
    </source>
</evidence>